<accession>A0ABT9HEI0</accession>
<organism evidence="2 3">
    <name type="scientific">Psychrobacter faecalis</name>
    <dbReference type="NCBI Taxonomy" id="180588"/>
    <lineage>
        <taxon>Bacteria</taxon>
        <taxon>Pseudomonadati</taxon>
        <taxon>Pseudomonadota</taxon>
        <taxon>Gammaproteobacteria</taxon>
        <taxon>Moraxellales</taxon>
        <taxon>Moraxellaceae</taxon>
        <taxon>Psychrobacter</taxon>
    </lineage>
</organism>
<dbReference type="RefSeq" id="WP_200662657.1">
    <property type="nucleotide sequence ID" value="NZ_JAVAJI010000003.1"/>
</dbReference>
<evidence type="ECO:0000313" key="3">
    <source>
        <dbReference type="Proteomes" id="UP001228171"/>
    </source>
</evidence>
<comment type="caution">
    <text evidence="2">The sequence shown here is derived from an EMBL/GenBank/DDBJ whole genome shotgun (WGS) entry which is preliminary data.</text>
</comment>
<evidence type="ECO:0000259" key="1">
    <source>
        <dbReference type="Pfam" id="PF05901"/>
    </source>
</evidence>
<dbReference type="InterPro" id="IPR008613">
    <property type="entry name" value="Excalibur_Ca-bd_domain"/>
</dbReference>
<proteinExistence type="predicted"/>
<name>A0ABT9HEI0_9GAMM</name>
<protein>
    <submittedName>
        <fullName evidence="2">Excalibur calcium-binding domain-containing protein</fullName>
    </submittedName>
</protein>
<dbReference type="EMBL" id="JAVAJI010000003">
    <property type="protein sequence ID" value="MDP4544123.1"/>
    <property type="molecule type" value="Genomic_DNA"/>
</dbReference>
<keyword evidence="3" id="KW-1185">Reference proteome</keyword>
<dbReference type="Pfam" id="PF05901">
    <property type="entry name" value="Excalibur"/>
    <property type="match status" value="1"/>
</dbReference>
<gene>
    <name evidence="2" type="ORF">Q8P09_03395</name>
</gene>
<reference evidence="2 3" key="1">
    <citation type="submission" date="2023-08" db="EMBL/GenBank/DDBJ databases">
        <authorList>
            <person name="Kumar R."/>
        </authorList>
    </citation>
    <scope>NUCLEOTIDE SEQUENCE [LARGE SCALE GENOMIC DNA]</scope>
    <source>
        <strain evidence="2 3">LUR13</strain>
    </source>
</reference>
<dbReference type="Proteomes" id="UP001228171">
    <property type="component" value="Unassembled WGS sequence"/>
</dbReference>
<feature type="domain" description="Excalibur calcium-binding" evidence="1">
    <location>
        <begin position="54"/>
        <end position="86"/>
    </location>
</feature>
<evidence type="ECO:0000313" key="2">
    <source>
        <dbReference type="EMBL" id="MDP4544123.1"/>
    </source>
</evidence>
<sequence>MAISLFFFALSANAEVKTIDNPFQSNTALKESVEVDHPLFAKGKGGSQCKNLPRTCGQMVSCEQAKQALKCGNTKLDRDKDGVPCESICPGG</sequence>